<dbReference type="OMA" id="WKPTISI"/>
<reference evidence="7" key="2">
    <citation type="submission" date="2015-07" db="EMBL/GenBank/DDBJ databases">
        <title>Contrasting host-pathogen interactions and genome evolution in two generalist and specialist microsporidian pathogens of mosquitoes.</title>
        <authorList>
            <consortium name="The Broad Institute Genomics Platform"/>
            <consortium name="The Broad Institute Genome Sequencing Center for Infectious Disease"/>
            <person name="Cuomo C.A."/>
            <person name="Sanscrainte N.D."/>
            <person name="Goldberg J.M."/>
            <person name="Heiman D."/>
            <person name="Young S."/>
            <person name="Zeng Q."/>
            <person name="Becnel J.J."/>
            <person name="Birren B.W."/>
        </authorList>
    </citation>
    <scope>NUCLEOTIDE SEQUENCE [LARGE SCALE GENOMIC DNA]</scope>
    <source>
        <strain evidence="7">USNM 41457</strain>
    </source>
</reference>
<dbReference type="SUPFAM" id="SSF54495">
    <property type="entry name" value="UBC-like"/>
    <property type="match status" value="1"/>
</dbReference>
<keyword evidence="7" id="KW-1185">Reference proteome</keyword>
<evidence type="ECO:0000256" key="3">
    <source>
        <dbReference type="PROSITE-ProRule" id="PRU10133"/>
    </source>
</evidence>
<organism evidence="6 7">
    <name type="scientific">Edhazardia aedis (strain USNM 41457)</name>
    <name type="common">Microsporidian parasite</name>
    <dbReference type="NCBI Taxonomy" id="1003232"/>
    <lineage>
        <taxon>Eukaryota</taxon>
        <taxon>Fungi</taxon>
        <taxon>Fungi incertae sedis</taxon>
        <taxon>Microsporidia</taxon>
        <taxon>Edhazardia</taxon>
    </lineage>
</organism>
<keyword evidence="1" id="KW-0808">Transferase</keyword>
<dbReference type="OrthoDB" id="6600758at2759"/>
<feature type="active site" description="Glycyl thioester intermediate" evidence="3">
    <location>
        <position position="91"/>
    </location>
</feature>
<comment type="similarity">
    <text evidence="4">Belongs to the ubiquitin-conjugating enzyme family.</text>
</comment>
<dbReference type="Pfam" id="PF00179">
    <property type="entry name" value="UQ_con"/>
    <property type="match status" value="1"/>
</dbReference>
<dbReference type="InParanoid" id="J8ZZN9"/>
<comment type="caution">
    <text evidence="6">The sequence shown here is derived from an EMBL/GenBank/DDBJ whole genome shotgun (WGS) entry which is preliminary data.</text>
</comment>
<dbReference type="FunCoup" id="J8ZZN9">
    <property type="interactions" value="365"/>
</dbReference>
<dbReference type="InterPro" id="IPR016135">
    <property type="entry name" value="UBQ-conjugating_enzyme/RWD"/>
</dbReference>
<evidence type="ECO:0000313" key="6">
    <source>
        <dbReference type="EMBL" id="EJW05093.1"/>
    </source>
</evidence>
<dbReference type="PROSITE" id="PS00183">
    <property type="entry name" value="UBC_1"/>
    <property type="match status" value="1"/>
</dbReference>
<proteinExistence type="inferred from homology"/>
<evidence type="ECO:0000313" key="7">
    <source>
        <dbReference type="Proteomes" id="UP000003163"/>
    </source>
</evidence>
<accession>J8ZZN9</accession>
<gene>
    <name evidence="6" type="ORF">EDEG_00806</name>
</gene>
<dbReference type="PANTHER" id="PTHR24067">
    <property type="entry name" value="UBIQUITIN-CONJUGATING ENZYME E2"/>
    <property type="match status" value="1"/>
</dbReference>
<keyword evidence="2 4" id="KW-0833">Ubl conjugation pathway</keyword>
<evidence type="ECO:0000259" key="5">
    <source>
        <dbReference type="PROSITE" id="PS50127"/>
    </source>
</evidence>
<evidence type="ECO:0000256" key="1">
    <source>
        <dbReference type="ARBA" id="ARBA00022679"/>
    </source>
</evidence>
<dbReference type="Proteomes" id="UP000003163">
    <property type="component" value="Unassembled WGS sequence"/>
</dbReference>
<dbReference type="InterPro" id="IPR023313">
    <property type="entry name" value="UBQ-conjugating_AS"/>
</dbReference>
<dbReference type="InterPro" id="IPR050113">
    <property type="entry name" value="Ub_conjugating_enzyme"/>
</dbReference>
<dbReference type="VEuPathDB" id="MicrosporidiaDB:EDEG_00806"/>
<feature type="domain" description="UBC core" evidence="5">
    <location>
        <begin position="3"/>
        <end position="153"/>
    </location>
</feature>
<dbReference type="GO" id="GO:0000022">
    <property type="term" value="P:mitotic spindle elongation"/>
    <property type="evidence" value="ECO:0007669"/>
    <property type="project" value="EnsemblFungi"/>
</dbReference>
<dbReference type="Gene3D" id="3.10.110.10">
    <property type="entry name" value="Ubiquitin Conjugating Enzyme"/>
    <property type="match status" value="1"/>
</dbReference>
<dbReference type="GO" id="GO:0000794">
    <property type="term" value="C:condensed nuclear chromosome"/>
    <property type="evidence" value="ECO:0007669"/>
    <property type="project" value="EnsemblFungi"/>
</dbReference>
<reference evidence="6 7" key="1">
    <citation type="submission" date="2011-08" db="EMBL/GenBank/DDBJ databases">
        <authorList>
            <person name="Liu Z.J."/>
            <person name="Shi F.L."/>
            <person name="Lu J.Q."/>
            <person name="Li M."/>
            <person name="Wang Z.L."/>
        </authorList>
    </citation>
    <scope>NUCLEOTIDE SEQUENCE [LARGE SCALE GENOMIC DNA]</scope>
    <source>
        <strain evidence="6 7">USNM 41457</strain>
    </source>
</reference>
<keyword evidence="4" id="KW-0067">ATP-binding</keyword>
<keyword evidence="4" id="KW-0547">Nucleotide-binding</keyword>
<dbReference type="EMBL" id="AFBI03000010">
    <property type="protein sequence ID" value="EJW05093.1"/>
    <property type="molecule type" value="Genomic_DNA"/>
</dbReference>
<dbReference type="SMART" id="SM00212">
    <property type="entry name" value="UBCc"/>
    <property type="match status" value="1"/>
</dbReference>
<dbReference type="GO" id="GO:0016925">
    <property type="term" value="P:protein sumoylation"/>
    <property type="evidence" value="ECO:0007669"/>
    <property type="project" value="EnsemblFungi"/>
</dbReference>
<protein>
    <recommendedName>
        <fullName evidence="5">UBC core domain-containing protein</fullName>
    </recommendedName>
</protein>
<dbReference type="GO" id="GO:0005524">
    <property type="term" value="F:ATP binding"/>
    <property type="evidence" value="ECO:0007669"/>
    <property type="project" value="UniProtKB-UniRule"/>
</dbReference>
<dbReference type="PROSITE" id="PS50127">
    <property type="entry name" value="UBC_2"/>
    <property type="match status" value="1"/>
</dbReference>
<evidence type="ECO:0000256" key="2">
    <source>
        <dbReference type="ARBA" id="ARBA00022786"/>
    </source>
</evidence>
<evidence type="ECO:0000256" key="4">
    <source>
        <dbReference type="RuleBase" id="RU362109"/>
    </source>
</evidence>
<dbReference type="GO" id="GO:0019789">
    <property type="term" value="F:SUMO transferase activity"/>
    <property type="evidence" value="ECO:0007669"/>
    <property type="project" value="EnsemblFungi"/>
</dbReference>
<sequence length="163" mass="19144">MNTAIERLNAERKKIRKDRKYLFFANPTKKGKSIDLLNWRCSFPGPNLDLYKDSYYFVRLHFKKEYPFKPPQVVFEKKVFHPNVYTDGSVCLDIISSAWKPTMNIMQILVALQSLLAKPNILSPANRLATEALKSSELEYELKVREDIKKNHSMPDWSKFKPF</sequence>
<dbReference type="STRING" id="1003232.J8ZZN9"/>
<dbReference type="AlphaFoldDB" id="J8ZZN9"/>
<dbReference type="InterPro" id="IPR000608">
    <property type="entry name" value="UBC"/>
</dbReference>
<name>J8ZZN9_EDHAE</name>
<dbReference type="HOGENOM" id="CLU_030988_12_2_1"/>